<gene>
    <name evidence="2" type="ORF">E3T51_15465</name>
</gene>
<dbReference type="Proteomes" id="UP000297626">
    <property type="component" value="Unassembled WGS sequence"/>
</dbReference>
<protein>
    <submittedName>
        <fullName evidence="2">Uncharacterized protein</fullName>
    </submittedName>
</protein>
<organism evidence="2 3">
    <name type="scientific">Cryobacterium serini</name>
    <dbReference type="NCBI Taxonomy" id="1259201"/>
    <lineage>
        <taxon>Bacteria</taxon>
        <taxon>Bacillati</taxon>
        <taxon>Actinomycetota</taxon>
        <taxon>Actinomycetes</taxon>
        <taxon>Micrococcales</taxon>
        <taxon>Microbacteriaceae</taxon>
        <taxon>Cryobacterium</taxon>
    </lineage>
</organism>
<dbReference type="EMBL" id="SOHN01000018">
    <property type="protein sequence ID" value="TFD85234.1"/>
    <property type="molecule type" value="Genomic_DNA"/>
</dbReference>
<reference evidence="2 3" key="1">
    <citation type="submission" date="2019-03" db="EMBL/GenBank/DDBJ databases">
        <title>Genomics of glacier-inhabiting Cryobacterium strains.</title>
        <authorList>
            <person name="Liu Q."/>
            <person name="Xin Y.-H."/>
        </authorList>
    </citation>
    <scope>NUCLEOTIDE SEQUENCE [LARGE SCALE GENOMIC DNA]</scope>
    <source>
        <strain evidence="2 3">Sr54</strain>
    </source>
</reference>
<feature type="compositionally biased region" description="Polar residues" evidence="1">
    <location>
        <begin position="1"/>
        <end position="10"/>
    </location>
</feature>
<sequence>MTATTQSTEKSVGVRPVESAHHEGDPALNLYQDPCAVEDLEVRNLSDHEWRVGDGRCHEGSPAKVLGYIEKCGSAFEVLNLKKPRQVFVFDRFEAAVASLAVVSPN</sequence>
<evidence type="ECO:0000313" key="3">
    <source>
        <dbReference type="Proteomes" id="UP000297626"/>
    </source>
</evidence>
<evidence type="ECO:0000313" key="2">
    <source>
        <dbReference type="EMBL" id="TFD85234.1"/>
    </source>
</evidence>
<dbReference type="AlphaFoldDB" id="A0A4R9BJ84"/>
<proteinExistence type="predicted"/>
<keyword evidence="3" id="KW-1185">Reference proteome</keyword>
<dbReference type="RefSeq" id="WP_166806512.1">
    <property type="nucleotide sequence ID" value="NZ_SOHN01000018.1"/>
</dbReference>
<name>A0A4R9BJ84_9MICO</name>
<feature type="region of interest" description="Disordered" evidence="1">
    <location>
        <begin position="1"/>
        <end position="28"/>
    </location>
</feature>
<accession>A0A4R9BJ84</accession>
<evidence type="ECO:0000256" key="1">
    <source>
        <dbReference type="SAM" id="MobiDB-lite"/>
    </source>
</evidence>
<comment type="caution">
    <text evidence="2">The sequence shown here is derived from an EMBL/GenBank/DDBJ whole genome shotgun (WGS) entry which is preliminary data.</text>
</comment>